<name>A0A1J5Q9H8_9ZZZZ</name>
<dbReference type="InterPro" id="IPR005247">
    <property type="entry name" value="YbhB_YbcL/LppC-like"/>
</dbReference>
<protein>
    <submittedName>
        <fullName evidence="1">Putative kinase inhibitor protein</fullName>
    </submittedName>
</protein>
<dbReference type="NCBIfam" id="TIGR00481">
    <property type="entry name" value="YbhB/YbcL family Raf kinase inhibitor-like protein"/>
    <property type="match status" value="1"/>
</dbReference>
<dbReference type="InterPro" id="IPR008914">
    <property type="entry name" value="PEBP"/>
</dbReference>
<organism evidence="1">
    <name type="scientific">mine drainage metagenome</name>
    <dbReference type="NCBI Taxonomy" id="410659"/>
    <lineage>
        <taxon>unclassified sequences</taxon>
        <taxon>metagenomes</taxon>
        <taxon>ecological metagenomes</taxon>
    </lineage>
</organism>
<dbReference type="PANTHER" id="PTHR30289">
    <property type="entry name" value="UNCHARACTERIZED PROTEIN YBCL-RELATED"/>
    <property type="match status" value="1"/>
</dbReference>
<dbReference type="Pfam" id="PF01161">
    <property type="entry name" value="PBP"/>
    <property type="match status" value="1"/>
</dbReference>
<dbReference type="EMBL" id="MLJW01001840">
    <property type="protein sequence ID" value="OIQ76540.1"/>
    <property type="molecule type" value="Genomic_DNA"/>
</dbReference>
<dbReference type="Gene3D" id="3.90.280.10">
    <property type="entry name" value="PEBP-like"/>
    <property type="match status" value="1"/>
</dbReference>
<sequence length="208" mass="22367">MQLTSTAFLDGQRIPPQYAFCKPSAVGHVALSQNQNPPLAWADLPAGTQSLVLICHDPDVPSRAEDVNIDGRSVPSDLPRVDFYHWVLVDIPASRSAIAAAEMSHEVTPRGKPGPGSAGGLRHGVNDYTAWFAGDQDMAGQYFGYDGPCPPWNDTLSHRYVFTLYALDVPRCQVEGAFTGPQVRAAIAGHVLAQASLTAVYTLNPALR</sequence>
<evidence type="ECO:0000313" key="1">
    <source>
        <dbReference type="EMBL" id="OIQ76540.1"/>
    </source>
</evidence>
<dbReference type="AlphaFoldDB" id="A0A1J5Q9H8"/>
<reference evidence="1" key="1">
    <citation type="submission" date="2016-10" db="EMBL/GenBank/DDBJ databases">
        <title>Sequence of Gallionella enrichment culture.</title>
        <authorList>
            <person name="Poehlein A."/>
            <person name="Muehling M."/>
            <person name="Daniel R."/>
        </authorList>
    </citation>
    <scope>NUCLEOTIDE SEQUENCE</scope>
</reference>
<gene>
    <name evidence="1" type="ORF">GALL_417750</name>
</gene>
<dbReference type="CDD" id="cd00865">
    <property type="entry name" value="PEBP_bact_arch"/>
    <property type="match status" value="1"/>
</dbReference>
<accession>A0A1J5Q9H8</accession>
<dbReference type="InterPro" id="IPR036610">
    <property type="entry name" value="PEBP-like_sf"/>
</dbReference>
<proteinExistence type="predicted"/>
<comment type="caution">
    <text evidence="1">The sequence shown here is derived from an EMBL/GenBank/DDBJ whole genome shotgun (WGS) entry which is preliminary data.</text>
</comment>
<dbReference type="SUPFAM" id="SSF49777">
    <property type="entry name" value="PEBP-like"/>
    <property type="match status" value="1"/>
</dbReference>
<dbReference type="PANTHER" id="PTHR30289:SF1">
    <property type="entry name" value="PEBP (PHOSPHATIDYLETHANOLAMINE-BINDING PROTEIN) FAMILY PROTEIN"/>
    <property type="match status" value="1"/>
</dbReference>